<evidence type="ECO:0000256" key="4">
    <source>
        <dbReference type="ARBA" id="ARBA00022737"/>
    </source>
</evidence>
<feature type="repeat" description="ANK" evidence="8">
    <location>
        <begin position="37"/>
        <end position="69"/>
    </location>
</feature>
<dbReference type="SUPFAM" id="SSF48403">
    <property type="entry name" value="Ankyrin repeat"/>
    <property type="match status" value="1"/>
</dbReference>
<organism evidence="12 13">
    <name type="scientific">Danionella cerebrum</name>
    <dbReference type="NCBI Taxonomy" id="2873325"/>
    <lineage>
        <taxon>Eukaryota</taxon>
        <taxon>Metazoa</taxon>
        <taxon>Chordata</taxon>
        <taxon>Craniata</taxon>
        <taxon>Vertebrata</taxon>
        <taxon>Euteleostomi</taxon>
        <taxon>Actinopterygii</taxon>
        <taxon>Neopterygii</taxon>
        <taxon>Teleostei</taxon>
        <taxon>Ostariophysi</taxon>
        <taxon>Cypriniformes</taxon>
        <taxon>Danionidae</taxon>
        <taxon>Danioninae</taxon>
        <taxon>Danionella</taxon>
    </lineage>
</organism>
<dbReference type="OrthoDB" id="1585644at2759"/>
<dbReference type="SMART" id="SM00248">
    <property type="entry name" value="ANK"/>
    <property type="match status" value="2"/>
</dbReference>
<keyword evidence="6" id="KW-0472">Membrane</keyword>
<proteinExistence type="predicted"/>
<evidence type="ECO:0000256" key="2">
    <source>
        <dbReference type="ARBA" id="ARBA00004603"/>
    </source>
</evidence>
<dbReference type="InterPro" id="IPR002110">
    <property type="entry name" value="Ankyrin_rpt"/>
</dbReference>
<feature type="domain" description="Ankyrin repeat" evidence="11">
    <location>
        <begin position="144"/>
        <end position="447"/>
    </location>
</feature>
<dbReference type="PROSITE" id="PS50088">
    <property type="entry name" value="ANK_REPEAT"/>
    <property type="match status" value="1"/>
</dbReference>
<name>A0A553Q1V9_9TELE</name>
<feature type="coiled-coil region" evidence="9">
    <location>
        <begin position="573"/>
        <end position="600"/>
    </location>
</feature>
<evidence type="ECO:0000313" key="12">
    <source>
        <dbReference type="EMBL" id="TRY83908.1"/>
    </source>
</evidence>
<dbReference type="GO" id="GO:0140036">
    <property type="term" value="F:ubiquitin-modified protein reader activity"/>
    <property type="evidence" value="ECO:0007669"/>
    <property type="project" value="UniProtKB-ARBA"/>
</dbReference>
<dbReference type="InterPro" id="IPR003903">
    <property type="entry name" value="UIM_dom"/>
</dbReference>
<dbReference type="STRING" id="623744.A0A553Q1V9"/>
<dbReference type="EMBL" id="SRMA01026444">
    <property type="protein sequence ID" value="TRY83908.1"/>
    <property type="molecule type" value="Genomic_DNA"/>
</dbReference>
<feature type="compositionally biased region" description="Basic and acidic residues" evidence="10">
    <location>
        <begin position="268"/>
        <end position="285"/>
    </location>
</feature>
<feature type="region of interest" description="Disordered" evidence="10">
    <location>
        <begin position="268"/>
        <end position="299"/>
    </location>
</feature>
<dbReference type="AlphaFoldDB" id="A0A553Q1V9"/>
<evidence type="ECO:0000256" key="9">
    <source>
        <dbReference type="SAM" id="Coils"/>
    </source>
</evidence>
<evidence type="ECO:0000256" key="3">
    <source>
        <dbReference type="ARBA" id="ARBA00022475"/>
    </source>
</evidence>
<dbReference type="SMART" id="SM00726">
    <property type="entry name" value="UIM"/>
    <property type="match status" value="3"/>
</dbReference>
<dbReference type="Pfam" id="PF11904">
    <property type="entry name" value="ANKRD13_C"/>
    <property type="match status" value="1"/>
</dbReference>
<keyword evidence="13" id="KW-1185">Reference proteome</keyword>
<dbReference type="PANTHER" id="PTHR12447">
    <property type="entry name" value="ANKYRIN REPEAT DOMAIN-CONTAINING PROTEIN 13"/>
    <property type="match status" value="1"/>
</dbReference>
<dbReference type="GO" id="GO:0048471">
    <property type="term" value="C:perinuclear region of cytoplasm"/>
    <property type="evidence" value="ECO:0007669"/>
    <property type="project" value="UniProtKB-ARBA"/>
</dbReference>
<dbReference type="InterPro" id="IPR021832">
    <property type="entry name" value="ANKRD13"/>
</dbReference>
<evidence type="ECO:0000256" key="10">
    <source>
        <dbReference type="SAM" id="MobiDB-lite"/>
    </source>
</evidence>
<dbReference type="Pfam" id="PF23625">
    <property type="entry name" value="UIM_2"/>
    <property type="match status" value="4"/>
</dbReference>
<comment type="subcellular location">
    <subcellularLocation>
        <location evidence="1">Cell membrane</location>
    </subcellularLocation>
    <subcellularLocation>
        <location evidence="2">Late endosome</location>
    </subcellularLocation>
</comment>
<evidence type="ECO:0000256" key="8">
    <source>
        <dbReference type="PROSITE-ProRule" id="PRU00023"/>
    </source>
</evidence>
<dbReference type="InterPro" id="IPR036770">
    <property type="entry name" value="Ankyrin_rpt-contain_sf"/>
</dbReference>
<evidence type="ECO:0000256" key="6">
    <source>
        <dbReference type="ARBA" id="ARBA00023136"/>
    </source>
</evidence>
<keyword evidence="9" id="KW-0175">Coiled coil</keyword>
<dbReference type="GO" id="GO:0005886">
    <property type="term" value="C:plasma membrane"/>
    <property type="evidence" value="ECO:0007669"/>
    <property type="project" value="UniProtKB-SubCell"/>
</dbReference>
<gene>
    <name evidence="12" type="ORF">DNTS_014655</name>
</gene>
<dbReference type="InterPro" id="IPR055285">
    <property type="entry name" value="ANKRD13_C"/>
</dbReference>
<dbReference type="Proteomes" id="UP000316079">
    <property type="component" value="Unassembled WGS sequence"/>
</dbReference>
<evidence type="ECO:0000256" key="5">
    <source>
        <dbReference type="ARBA" id="ARBA00022753"/>
    </source>
</evidence>
<comment type="function">
    <text evidence="7">Ubiquitin-binding protein that specifically recognizes and binds 'Lys-63'-linked ubiquitin. Does not bind 'Lys-48'-linked ubiquitin. Positively regulates the internalization of ligand-activated EGFR by binding to the Ub moiety of ubiquitinated EGFR at the cell membrane.</text>
</comment>
<feature type="region of interest" description="Disordered" evidence="10">
    <location>
        <begin position="524"/>
        <end position="563"/>
    </location>
</feature>
<evidence type="ECO:0000259" key="11">
    <source>
        <dbReference type="Pfam" id="PF11904"/>
    </source>
</evidence>
<feature type="compositionally biased region" description="Polar residues" evidence="10">
    <location>
        <begin position="286"/>
        <end position="299"/>
    </location>
</feature>
<dbReference type="PANTHER" id="PTHR12447:SF2">
    <property type="entry name" value="ANKYRIN REPEAT DOMAIN-CONTAINING PROTEIN 13D"/>
    <property type="match status" value="1"/>
</dbReference>
<comment type="caution">
    <text evidence="12">The sequence shown here is derived from an EMBL/GenBank/DDBJ whole genome shotgun (WGS) entry which is preliminary data.</text>
</comment>
<dbReference type="Gene3D" id="6.10.140.100">
    <property type="match status" value="1"/>
</dbReference>
<protein>
    <recommendedName>
        <fullName evidence="11">Ankyrin repeat domain-containing protein</fullName>
    </recommendedName>
</protein>
<evidence type="ECO:0000256" key="7">
    <source>
        <dbReference type="ARBA" id="ARBA00024956"/>
    </source>
</evidence>
<accession>A0A553Q1V9</accession>
<keyword evidence="3" id="KW-1003">Cell membrane</keyword>
<dbReference type="FunFam" id="1.25.40.20:FF:000057">
    <property type="entry name" value="Ankyrin repeat domain-containing protein 13B"/>
    <property type="match status" value="1"/>
</dbReference>
<evidence type="ECO:0000313" key="13">
    <source>
        <dbReference type="Proteomes" id="UP000316079"/>
    </source>
</evidence>
<dbReference type="Pfam" id="PF12796">
    <property type="entry name" value="Ank_2"/>
    <property type="match status" value="1"/>
</dbReference>
<evidence type="ECO:0000256" key="1">
    <source>
        <dbReference type="ARBA" id="ARBA00004236"/>
    </source>
</evidence>
<dbReference type="Gene3D" id="1.25.40.20">
    <property type="entry name" value="Ankyrin repeat-containing domain"/>
    <property type="match status" value="1"/>
</dbReference>
<dbReference type="GO" id="GO:0002091">
    <property type="term" value="P:negative regulation of receptor internalization"/>
    <property type="evidence" value="ECO:0007669"/>
    <property type="project" value="UniProtKB-ARBA"/>
</dbReference>
<dbReference type="GO" id="GO:0005770">
    <property type="term" value="C:late endosome"/>
    <property type="evidence" value="ECO:0007669"/>
    <property type="project" value="UniProtKB-SubCell"/>
</dbReference>
<dbReference type="PROSITE" id="PS50297">
    <property type="entry name" value="ANK_REP_REGION"/>
    <property type="match status" value="1"/>
</dbReference>
<keyword evidence="5" id="KW-0967">Endosome</keyword>
<reference evidence="12 13" key="1">
    <citation type="journal article" date="2019" name="Sci. Data">
        <title>Hybrid genome assembly and annotation of Danionella translucida.</title>
        <authorList>
            <person name="Kadobianskyi M."/>
            <person name="Schulze L."/>
            <person name="Schuelke M."/>
            <person name="Judkewitz B."/>
        </authorList>
    </citation>
    <scope>NUCLEOTIDE SEQUENCE [LARGE SCALE GENOMIC DNA]</scope>
    <source>
        <strain evidence="12 13">Bolton</strain>
    </source>
</reference>
<sequence>MAEEAFYLHNLVWNNQYQELDRELQVKQHDLERLDPRGRSPLELAVCLGHLESARVLLRHTADPTHTNPQGWTVLQEAVSTGDPELVQLVLQYRDFRRATERLAGIPELLSKLRQVILTRYIPLVSKVCPSDVYRVWKSGSCLRVDTTLLGFEHMTWLKGRRSYIFKGGESGAMVMEVDHEKQVVYTEPLTLSPREAPSLLAAMLPSQENTAQRLTSPIVSTHLNTRNIAFERNKSGIWGWRSEKTEVVSGYEAKVYSASNVELVTRSRTEHLSDQDKSRSKEQHVSSTGSQVSQCASPHNPTAITAEEYFDAEFNLNGRDIGRPMELTSKVQRFKATLWLSEAHPLSLAEQVTPIIDLMAISNAHFAKLRDFITLRLPPGFPVKIEIPLFHVLNARVTFSNLCGCDEAVSSVTVLTPPAAPEPAQASPPLQCEVDPSVFEPPPEYTTLGPGRSEPMRDEDDNLLQFAIQQSLLDAGTESDQKVTIWEALTNTRPVPQPPLYEEDSQLERAIQESLSLSLTKREFVEPDPGPPLCPSEPALGSPPVYSSQSEPQAPGAFATTSSFDEQLRIAMELSCREQEDLDRKRREEEEELERILQLSLTEK</sequence>
<keyword evidence="8" id="KW-0040">ANK repeat</keyword>
<keyword evidence="4" id="KW-0677">Repeat</keyword>